<evidence type="ECO:0000313" key="2">
    <source>
        <dbReference type="EMBL" id="KAF2879291.1"/>
    </source>
</evidence>
<comment type="caution">
    <text evidence="2">The sequence shown here is derived from an EMBL/GenBank/DDBJ whole genome shotgun (WGS) entry which is preliminary data.</text>
</comment>
<feature type="region of interest" description="Disordered" evidence="1">
    <location>
        <begin position="13"/>
        <end position="61"/>
    </location>
</feature>
<keyword evidence="3" id="KW-1185">Reference proteome</keyword>
<dbReference type="PANTHER" id="PTHR10773:SF19">
    <property type="match status" value="1"/>
</dbReference>
<name>A0A8K0C625_IGNLU</name>
<evidence type="ECO:0000256" key="1">
    <source>
        <dbReference type="SAM" id="MobiDB-lite"/>
    </source>
</evidence>
<dbReference type="OrthoDB" id="6753578at2759"/>
<accession>A0A8K0C625</accession>
<proteinExistence type="predicted"/>
<sequence length="490" mass="57152">MLVAKGYKRILSSMLTSRDEDPDDSDKDKNYQPELEEEFNDDTASVGTTNEDEEGNCKRPRKRLRKESEWKRYIKRERSEDIYTLVDCIDSISEQEQQEIVNKYWTLGSWNVQTSFLNSCIGKMPIKRHNQDAVNQKTSSSCITLKGHRVCKKFFLQTLDISNKRFSNVLKKKTADGIVQTDKRDQHSPANKLLPTQIDFVKRHIKLFPKFKSHYSRKHNPNRQYLDSSLNINKMYRLYKELCQTEEEVPVKIHMYRFIFNTCFNLSFHKPYTDTCTTCDQLNNTIQNSSQEMKHDATVSKEIHLKKAEAARGAKRTAKELAVASSNRVAFSFDLQKTLPTPQLTCSKVYYLRQLWTYNFEIHNLATGTASMFLWSENDASRGSQEIMSFNEDIPFERIDLKKHPGRPAQIELPLLYKAPLKIKLLKYKNLMELLQFIPPIHHRFFKTLPYEKRGENGQDNDGTGVMKLAIDVEEDCEDDILESDYDGDD</sequence>
<protein>
    <submittedName>
        <fullName evidence="2">Uncharacterized protein</fullName>
    </submittedName>
</protein>
<dbReference type="EMBL" id="VTPC01091193">
    <property type="protein sequence ID" value="KAF2879291.1"/>
    <property type="molecule type" value="Genomic_DNA"/>
</dbReference>
<organism evidence="2 3">
    <name type="scientific">Ignelater luminosus</name>
    <name type="common">Cucubano</name>
    <name type="synonym">Pyrophorus luminosus</name>
    <dbReference type="NCBI Taxonomy" id="2038154"/>
    <lineage>
        <taxon>Eukaryota</taxon>
        <taxon>Metazoa</taxon>
        <taxon>Ecdysozoa</taxon>
        <taxon>Arthropoda</taxon>
        <taxon>Hexapoda</taxon>
        <taxon>Insecta</taxon>
        <taxon>Pterygota</taxon>
        <taxon>Neoptera</taxon>
        <taxon>Endopterygota</taxon>
        <taxon>Coleoptera</taxon>
        <taxon>Polyphaga</taxon>
        <taxon>Elateriformia</taxon>
        <taxon>Elateroidea</taxon>
        <taxon>Elateridae</taxon>
        <taxon>Agrypninae</taxon>
        <taxon>Pyrophorini</taxon>
        <taxon>Ignelater</taxon>
    </lineage>
</organism>
<gene>
    <name evidence="2" type="ORF">ILUMI_26883</name>
</gene>
<dbReference type="Proteomes" id="UP000801492">
    <property type="component" value="Unassembled WGS sequence"/>
</dbReference>
<reference evidence="2" key="1">
    <citation type="submission" date="2019-08" db="EMBL/GenBank/DDBJ databases">
        <title>The genome of the North American firefly Photinus pyralis.</title>
        <authorList>
            <consortium name="Photinus pyralis genome working group"/>
            <person name="Fallon T.R."/>
            <person name="Sander Lower S.E."/>
            <person name="Weng J.-K."/>
        </authorList>
    </citation>
    <scope>NUCLEOTIDE SEQUENCE</scope>
    <source>
        <strain evidence="2">TRF0915ILg1</strain>
        <tissue evidence="2">Whole body</tissue>
    </source>
</reference>
<dbReference type="PANTHER" id="PTHR10773">
    <property type="entry name" value="DNA-DIRECTED RNA POLYMERASES I, II, AND III SUBUNIT RPABC2"/>
    <property type="match status" value="1"/>
</dbReference>
<dbReference type="AlphaFoldDB" id="A0A8K0C625"/>
<evidence type="ECO:0000313" key="3">
    <source>
        <dbReference type="Proteomes" id="UP000801492"/>
    </source>
</evidence>